<feature type="transmembrane region" description="Helical" evidence="1">
    <location>
        <begin position="54"/>
        <end position="72"/>
    </location>
</feature>
<reference evidence="3 4" key="1">
    <citation type="submission" date="2019-11" db="EMBL/GenBank/DDBJ databases">
        <title>Type strains purchased from KCTC, JCM and DSMZ.</title>
        <authorList>
            <person name="Lu H."/>
        </authorList>
    </citation>
    <scope>NUCLEOTIDE SEQUENCE [LARGE SCALE GENOMIC DNA]</scope>
    <source>
        <strain evidence="3 4">JCM 31587</strain>
    </source>
</reference>
<name>A0A6L6QN47_9BURK</name>
<keyword evidence="1" id="KW-1133">Transmembrane helix</keyword>
<dbReference type="GO" id="GO:0016020">
    <property type="term" value="C:membrane"/>
    <property type="evidence" value="ECO:0007669"/>
    <property type="project" value="InterPro"/>
</dbReference>
<evidence type="ECO:0000259" key="2">
    <source>
        <dbReference type="SMART" id="SM00387"/>
    </source>
</evidence>
<accession>A0A6L6QN47</accession>
<dbReference type="InterPro" id="IPR010559">
    <property type="entry name" value="Sig_transdc_His_kin_internal"/>
</dbReference>
<feature type="transmembrane region" description="Helical" evidence="1">
    <location>
        <begin position="428"/>
        <end position="457"/>
    </location>
</feature>
<evidence type="ECO:0000313" key="3">
    <source>
        <dbReference type="EMBL" id="MTW13595.1"/>
    </source>
</evidence>
<feature type="transmembrane region" description="Helical" evidence="1">
    <location>
        <begin position="504"/>
        <end position="525"/>
    </location>
</feature>
<dbReference type="InterPro" id="IPR050640">
    <property type="entry name" value="Bact_2-comp_sensor_kinase"/>
</dbReference>
<dbReference type="SMART" id="SM00387">
    <property type="entry name" value="HATPase_c"/>
    <property type="match status" value="1"/>
</dbReference>
<keyword evidence="1" id="KW-0812">Transmembrane</keyword>
<feature type="transmembrane region" description="Helical" evidence="1">
    <location>
        <begin position="118"/>
        <end position="134"/>
    </location>
</feature>
<organism evidence="3 4">
    <name type="scientific">Massilia eburnea</name>
    <dbReference type="NCBI Taxonomy" id="1776165"/>
    <lineage>
        <taxon>Bacteria</taxon>
        <taxon>Pseudomonadati</taxon>
        <taxon>Pseudomonadota</taxon>
        <taxon>Betaproteobacteria</taxon>
        <taxon>Burkholderiales</taxon>
        <taxon>Oxalobacteraceae</taxon>
        <taxon>Telluria group</taxon>
        <taxon>Massilia</taxon>
    </lineage>
</organism>
<dbReference type="GO" id="GO:0000155">
    <property type="term" value="F:phosphorelay sensor kinase activity"/>
    <property type="evidence" value="ECO:0007669"/>
    <property type="project" value="InterPro"/>
</dbReference>
<dbReference type="PANTHER" id="PTHR34220">
    <property type="entry name" value="SENSOR HISTIDINE KINASE YPDA"/>
    <property type="match status" value="1"/>
</dbReference>
<dbReference type="InterPro" id="IPR036890">
    <property type="entry name" value="HATPase_C_sf"/>
</dbReference>
<feature type="transmembrane region" description="Helical" evidence="1">
    <location>
        <begin position="401"/>
        <end position="422"/>
    </location>
</feature>
<sequence>MKRLFIARGAWRYVLTVLALCLLLSTEVLFSPGTWYEWSPGQILAGWLEQLGDTTVLGLLAMLAVAGTDHLFQRDGHWRLAAVLAAATAATTAGFTALTLFRYPAGYYPPLLELTGEALRAILLADLFTLVWGRRRQAARAALRTRRLALDRAVLQRRTEEARLKVLEAQIEPHFLFNTLATVKCLYQAGAAEADRMLSSLRLYLGAALPQIRDDGATLASECELARAYLEILHIRMGNRLQFVIDLPDELASHAFPPMMLVTLVENAIKHGLAPAAEGGRVDISAKVQEGRLQVSVADNGVGFQSSCGSGVGLVNIRARLRTLFGQGAALALQRNMPRGVVASIEIPLHHGAPRWPLHAADDPAADAGPDAHCAPRRQAGEVNAAALPASSWRQCMRARLPLLLLVGLVTGAIDELRVLPIDLDVGGWQYCLGGAAVVFVNGLLFASVMVGAITAAERIAAAPRWRPPLLAAAVAAGALLAAALAVPPSYFQHRFIAYDYVGLFVHMLWLALTGGALLAAGLSVDARSRQAAARLWSARRDCADAKRLMVESRLNILKARIEPALLVREIGRIQALYRGQHNAAEQQLDRLIAYLQAALPHLHGGGATLGDEVQLAHAYLRLHAGSWGERLDWDIDVAPAMHGLRFPPMTLLPLIDDALRRAQRATQPRLFLQVRLQAAASGFRLLVEDNCAATTDQSLQYAMTPQAQSFRDFYGQRGTISREVEGNATRVALAANFDADGCQMGLS</sequence>
<dbReference type="Pfam" id="PF06580">
    <property type="entry name" value="His_kinase"/>
    <property type="match status" value="1"/>
</dbReference>
<dbReference type="PANTHER" id="PTHR34220:SF9">
    <property type="entry name" value="SIGNAL TRANSDUCTION HISTIDINE KINASE INTERNAL REGION DOMAIN-CONTAINING PROTEIN"/>
    <property type="match status" value="1"/>
</dbReference>
<dbReference type="EMBL" id="WNKX01000024">
    <property type="protein sequence ID" value="MTW13595.1"/>
    <property type="molecule type" value="Genomic_DNA"/>
</dbReference>
<feature type="transmembrane region" description="Helical" evidence="1">
    <location>
        <begin position="469"/>
        <end position="492"/>
    </location>
</feature>
<feature type="domain" description="Histidine kinase/HSP90-like ATPase" evidence="2">
    <location>
        <begin position="256"/>
        <end position="351"/>
    </location>
</feature>
<dbReference type="InterPro" id="IPR003594">
    <property type="entry name" value="HATPase_dom"/>
</dbReference>
<dbReference type="RefSeq" id="WP_155456506.1">
    <property type="nucleotide sequence ID" value="NZ_WNKX01000024.1"/>
</dbReference>
<dbReference type="Pfam" id="PF02518">
    <property type="entry name" value="HATPase_c"/>
    <property type="match status" value="1"/>
</dbReference>
<dbReference type="SUPFAM" id="SSF55874">
    <property type="entry name" value="ATPase domain of HSP90 chaperone/DNA topoisomerase II/histidine kinase"/>
    <property type="match status" value="1"/>
</dbReference>
<gene>
    <name evidence="3" type="ORF">GM658_23570</name>
</gene>
<dbReference type="OrthoDB" id="2514702at2"/>
<proteinExistence type="predicted"/>
<evidence type="ECO:0000256" key="1">
    <source>
        <dbReference type="SAM" id="Phobius"/>
    </source>
</evidence>
<comment type="caution">
    <text evidence="3">The sequence shown here is derived from an EMBL/GenBank/DDBJ whole genome shotgun (WGS) entry which is preliminary data.</text>
</comment>
<feature type="transmembrane region" description="Helical" evidence="1">
    <location>
        <begin position="79"/>
        <end position="98"/>
    </location>
</feature>
<keyword evidence="1" id="KW-0472">Membrane</keyword>
<keyword evidence="4" id="KW-1185">Reference proteome</keyword>
<evidence type="ECO:0000313" key="4">
    <source>
        <dbReference type="Proteomes" id="UP000472320"/>
    </source>
</evidence>
<dbReference type="AlphaFoldDB" id="A0A6L6QN47"/>
<dbReference type="Proteomes" id="UP000472320">
    <property type="component" value="Unassembled WGS sequence"/>
</dbReference>
<protein>
    <recommendedName>
        <fullName evidence="2">Histidine kinase/HSP90-like ATPase domain-containing protein</fullName>
    </recommendedName>
</protein>
<dbReference type="Gene3D" id="3.30.565.10">
    <property type="entry name" value="Histidine kinase-like ATPase, C-terminal domain"/>
    <property type="match status" value="1"/>
</dbReference>